<evidence type="ECO:0000313" key="4">
    <source>
        <dbReference type="Proteomes" id="UP000231246"/>
    </source>
</evidence>
<proteinExistence type="predicted"/>
<evidence type="ECO:0000256" key="2">
    <source>
        <dbReference type="ARBA" id="ARBA00022679"/>
    </source>
</evidence>
<dbReference type="GO" id="GO:0016757">
    <property type="term" value="F:glycosyltransferase activity"/>
    <property type="evidence" value="ECO:0007669"/>
    <property type="project" value="UniProtKB-KW"/>
</dbReference>
<dbReference type="PANTHER" id="PTHR12526">
    <property type="entry name" value="GLYCOSYLTRANSFERASE"/>
    <property type="match status" value="1"/>
</dbReference>
<organism evidence="3 4">
    <name type="scientific">Candidatus Roizmanbacteria bacterium CG22_combo_CG10-13_8_21_14_all_38_20</name>
    <dbReference type="NCBI Taxonomy" id="1974862"/>
    <lineage>
        <taxon>Bacteria</taxon>
        <taxon>Candidatus Roizmaniibacteriota</taxon>
    </lineage>
</organism>
<dbReference type="CDD" id="cd03801">
    <property type="entry name" value="GT4_PimA-like"/>
    <property type="match status" value="1"/>
</dbReference>
<name>A0A2H0BW84_9BACT</name>
<accession>A0A2H0BW84</accession>
<comment type="caution">
    <text evidence="3">The sequence shown here is derived from an EMBL/GenBank/DDBJ whole genome shotgun (WGS) entry which is preliminary data.</text>
</comment>
<sequence length="416" mass="46696">MLKSLLIGTFALWENNERTAINGMIEPMLSFFKPQVKHIDLIDGPHPGSSTVITKYETYSSDKKMVNRVSVISILMYPLLMLQNTISTQVFFKIRDIFATLELAIRSKKNFELFIGMESIYTLAGIILRKMGKVNKVVYYVSDYSPNRYGSSLFNSLYLWLDRMCCYHTNYIWDVSPAMHPARIKAGLKPSKSAPVILVPNALFKEQISPLPLSKKIPLSLVYAGTLTKSNGPDLAVEAMHYVLEKFPKSSLHIFGSNGADQARIKSLIQKYSLDKSVVFHGFITQVADITNAINVYSIGVAPYLDTPRSHRKYGDATKLRLYLGAGLPIITTSIPPLGKEIEKIGAAIRIKDNPEALASAIIDLMHDKKKYNKMRKVAIAYSKQNTWKKTYSNALSQMELPTPMHKVSPLAPRTP</sequence>
<protein>
    <submittedName>
        <fullName evidence="3">Uncharacterized protein</fullName>
    </submittedName>
</protein>
<dbReference type="AlphaFoldDB" id="A0A2H0BW84"/>
<evidence type="ECO:0000313" key="3">
    <source>
        <dbReference type="EMBL" id="PIP61935.1"/>
    </source>
</evidence>
<keyword evidence="1" id="KW-0328">Glycosyltransferase</keyword>
<dbReference type="Pfam" id="PF13692">
    <property type="entry name" value="Glyco_trans_1_4"/>
    <property type="match status" value="1"/>
</dbReference>
<dbReference type="Gene3D" id="3.40.50.2000">
    <property type="entry name" value="Glycogen Phosphorylase B"/>
    <property type="match status" value="2"/>
</dbReference>
<keyword evidence="2" id="KW-0808">Transferase</keyword>
<reference evidence="3 4" key="1">
    <citation type="submission" date="2017-09" db="EMBL/GenBank/DDBJ databases">
        <title>Depth-based differentiation of microbial function through sediment-hosted aquifers and enrichment of novel symbionts in the deep terrestrial subsurface.</title>
        <authorList>
            <person name="Probst A.J."/>
            <person name="Ladd B."/>
            <person name="Jarett J.K."/>
            <person name="Geller-Mcgrath D.E."/>
            <person name="Sieber C.M."/>
            <person name="Emerson J.B."/>
            <person name="Anantharaman K."/>
            <person name="Thomas B.C."/>
            <person name="Malmstrom R."/>
            <person name="Stieglmeier M."/>
            <person name="Klingl A."/>
            <person name="Woyke T."/>
            <person name="Ryan C.M."/>
            <person name="Banfield J.F."/>
        </authorList>
    </citation>
    <scope>NUCLEOTIDE SEQUENCE [LARGE SCALE GENOMIC DNA]</scope>
    <source>
        <strain evidence="3">CG22_combo_CG10-13_8_21_14_all_38_20</strain>
    </source>
</reference>
<gene>
    <name evidence="3" type="ORF">COW99_01780</name>
</gene>
<dbReference type="SUPFAM" id="SSF53756">
    <property type="entry name" value="UDP-Glycosyltransferase/glycogen phosphorylase"/>
    <property type="match status" value="1"/>
</dbReference>
<dbReference type="Proteomes" id="UP000231246">
    <property type="component" value="Unassembled WGS sequence"/>
</dbReference>
<evidence type="ECO:0000256" key="1">
    <source>
        <dbReference type="ARBA" id="ARBA00022676"/>
    </source>
</evidence>
<dbReference type="PANTHER" id="PTHR12526:SF629">
    <property type="entry name" value="TEICHURONIC ACID BIOSYNTHESIS GLYCOSYLTRANSFERASE TUAH-RELATED"/>
    <property type="match status" value="1"/>
</dbReference>
<dbReference type="EMBL" id="PCTA01000010">
    <property type="protein sequence ID" value="PIP61935.1"/>
    <property type="molecule type" value="Genomic_DNA"/>
</dbReference>